<gene>
    <name evidence="1" type="ORF">GHK62_14840</name>
</gene>
<dbReference type="Proteomes" id="UP000439983">
    <property type="component" value="Unassembled WGS sequence"/>
</dbReference>
<name>A0A6N7LFC2_SINTE</name>
<comment type="caution">
    <text evidence="1">The sequence shown here is derived from an EMBL/GenBank/DDBJ whole genome shotgun (WGS) entry which is preliminary data.</text>
</comment>
<reference evidence="1 2" key="1">
    <citation type="journal article" date="2013" name="Genome Biol.">
        <title>Comparative genomics of the core and accessory genomes of 48 Sinorhizobium strains comprising five genospecies.</title>
        <authorList>
            <person name="Sugawara M."/>
            <person name="Epstein B."/>
            <person name="Badgley B.D."/>
            <person name="Unno T."/>
            <person name="Xu L."/>
            <person name="Reese J."/>
            <person name="Gyaneshwar P."/>
            <person name="Denny R."/>
            <person name="Mudge J."/>
            <person name="Bharti A.K."/>
            <person name="Farmer A.D."/>
            <person name="May G.D."/>
            <person name="Woodward J.E."/>
            <person name="Medigue C."/>
            <person name="Vallenet D."/>
            <person name="Lajus A."/>
            <person name="Rouy Z."/>
            <person name="Martinez-Vaz B."/>
            <person name="Tiffin P."/>
            <person name="Young N.D."/>
            <person name="Sadowsky M.J."/>
        </authorList>
    </citation>
    <scope>NUCLEOTIDE SEQUENCE [LARGE SCALE GENOMIC DNA]</scope>
    <source>
        <strain evidence="1 2">USDA4894</strain>
    </source>
</reference>
<proteinExistence type="predicted"/>
<accession>A0A6N7LFC2</accession>
<organism evidence="1 2">
    <name type="scientific">Sinorhizobium terangae</name>
    <dbReference type="NCBI Taxonomy" id="110322"/>
    <lineage>
        <taxon>Bacteria</taxon>
        <taxon>Pseudomonadati</taxon>
        <taxon>Pseudomonadota</taxon>
        <taxon>Alphaproteobacteria</taxon>
        <taxon>Hyphomicrobiales</taxon>
        <taxon>Rhizobiaceae</taxon>
        <taxon>Sinorhizobium/Ensifer group</taxon>
        <taxon>Sinorhizobium</taxon>
    </lineage>
</organism>
<evidence type="ECO:0000313" key="2">
    <source>
        <dbReference type="Proteomes" id="UP000439983"/>
    </source>
</evidence>
<evidence type="ECO:0000313" key="1">
    <source>
        <dbReference type="EMBL" id="MQX15990.1"/>
    </source>
</evidence>
<keyword evidence="2" id="KW-1185">Reference proteome</keyword>
<dbReference type="OrthoDB" id="8420948at2"/>
<dbReference type="EMBL" id="WITC01000057">
    <property type="protein sequence ID" value="MQX15990.1"/>
    <property type="molecule type" value="Genomic_DNA"/>
</dbReference>
<dbReference type="RefSeq" id="WP_153439918.1">
    <property type="nucleotide sequence ID" value="NZ_JACIGA010000006.1"/>
</dbReference>
<protein>
    <submittedName>
        <fullName evidence="1">Uncharacterized protein</fullName>
    </submittedName>
</protein>
<sequence>MAEVVVFGIAGEDHLWLADLKAGTVTRIDPPKQGALADADTLRKSGCTVVKTVNLAAAASSADAVFGGYMDG</sequence>
<dbReference type="AlphaFoldDB" id="A0A6N7LFC2"/>